<dbReference type="AlphaFoldDB" id="A0A9Q3BXN0"/>
<keyword evidence="2" id="KW-1185">Reference proteome</keyword>
<accession>A0A9Q3BXN0</accession>
<comment type="caution">
    <text evidence="1">The sequence shown here is derived from an EMBL/GenBank/DDBJ whole genome shotgun (WGS) entry which is preliminary data.</text>
</comment>
<reference evidence="1" key="1">
    <citation type="submission" date="2021-03" db="EMBL/GenBank/DDBJ databases">
        <title>Draft genome sequence of rust myrtle Austropuccinia psidii MF-1, a brazilian biotype.</title>
        <authorList>
            <person name="Quecine M.C."/>
            <person name="Pachon D.M.R."/>
            <person name="Bonatelli M.L."/>
            <person name="Correr F.H."/>
            <person name="Franceschini L.M."/>
            <person name="Leite T.F."/>
            <person name="Margarido G.R.A."/>
            <person name="Almeida C.A."/>
            <person name="Ferrarezi J.A."/>
            <person name="Labate C.A."/>
        </authorList>
    </citation>
    <scope>NUCLEOTIDE SEQUENCE</scope>
    <source>
        <strain evidence="1">MF-1</strain>
    </source>
</reference>
<gene>
    <name evidence="1" type="ORF">O181_012730</name>
</gene>
<dbReference type="EMBL" id="AVOT02003272">
    <property type="protein sequence ID" value="MBW0473015.1"/>
    <property type="molecule type" value="Genomic_DNA"/>
</dbReference>
<name>A0A9Q3BXN0_9BASI</name>
<organism evidence="1 2">
    <name type="scientific">Austropuccinia psidii MF-1</name>
    <dbReference type="NCBI Taxonomy" id="1389203"/>
    <lineage>
        <taxon>Eukaryota</taxon>
        <taxon>Fungi</taxon>
        <taxon>Dikarya</taxon>
        <taxon>Basidiomycota</taxon>
        <taxon>Pucciniomycotina</taxon>
        <taxon>Pucciniomycetes</taxon>
        <taxon>Pucciniales</taxon>
        <taxon>Sphaerophragmiaceae</taxon>
        <taxon>Austropuccinia</taxon>
    </lineage>
</organism>
<protein>
    <submittedName>
        <fullName evidence="1">Uncharacterized protein</fullName>
    </submittedName>
</protein>
<evidence type="ECO:0000313" key="2">
    <source>
        <dbReference type="Proteomes" id="UP000765509"/>
    </source>
</evidence>
<proteinExistence type="predicted"/>
<dbReference type="Proteomes" id="UP000765509">
    <property type="component" value="Unassembled WGS sequence"/>
</dbReference>
<evidence type="ECO:0000313" key="1">
    <source>
        <dbReference type="EMBL" id="MBW0473015.1"/>
    </source>
</evidence>
<sequence length="684" mass="78789">MSDTMANCQIFVSIKGGNSHASEILDQRRQKNQKVTNEYFAQAPGNIPIPTAPSIHAALSVRKESFVEPPIYTGVKNPGPYALEHVRQKAIAFSGSRKNSNTKSSEDSIKTNILSIDSTAGDLTSNFEEPEDTLLNENNLNLENQILIENSEREKLGNLDKDQFLAFLSPLTNSNPRPQVPERLTWNVFGTLIELELVKSLSEKSSLEKVVKLMGSTLALNRRFVWFLHPSPDEAGKGEEAVFQNFLFSKNKEKEEVNLKVYLNKSEMIRQKLARYLSTEPNTKKGLPARKANVAYIEVSQFKILAVELGLLFVRYYYENMNQEKWKYLFGEGSQYLGFWATLKLKTERGDRIKLPGKSPNYWNRALFPWVERWNKPPEGYPQNKIAPTLNEWQKHCRAKLSTLEGVEKHFLPPKDSWMYKRIRLGLKAIDEPSADLKKNMEGNIQDLTYFFAIMGNSNNDIQNERIGRYNNGSFFEKMKLLMLTVYKFNFSFLNHVGKGNPFLVVEGEQKRTQTWLKKLLINFLLWKPNVYSLLSHKIASLSWNSRNWELLADLLEKIIQEQSKFDEDSGSFGTEVDDMITQLALVILASYYEEVNGDKWKVLFSRSIGSLEFVEFMVVCLKKLDATKVTHPCRNAEMRGLFPWKDLKSFEAMPLSVRKFKTYTKKDFASIEAEFSNQQIEKR</sequence>